<dbReference type="InParanoid" id="A0A4W3GN65"/>
<reference evidence="4" key="1">
    <citation type="journal article" date="2006" name="Science">
        <title>Ancient noncoding elements conserved in the human genome.</title>
        <authorList>
            <person name="Venkatesh B."/>
            <person name="Kirkness E.F."/>
            <person name="Loh Y.H."/>
            <person name="Halpern A.L."/>
            <person name="Lee A.P."/>
            <person name="Johnson J."/>
            <person name="Dandona N."/>
            <person name="Viswanathan L.D."/>
            <person name="Tay A."/>
            <person name="Venter J.C."/>
            <person name="Strausberg R.L."/>
            <person name="Brenner S."/>
        </authorList>
    </citation>
    <scope>NUCLEOTIDE SEQUENCE [LARGE SCALE GENOMIC DNA]</scope>
</reference>
<reference evidence="4" key="3">
    <citation type="journal article" date="2014" name="Nature">
        <title>Elephant shark genome provides unique insights into gnathostome evolution.</title>
        <authorList>
            <consortium name="International Elephant Shark Genome Sequencing Consortium"/>
            <person name="Venkatesh B."/>
            <person name="Lee A.P."/>
            <person name="Ravi V."/>
            <person name="Maurya A.K."/>
            <person name="Lian M.M."/>
            <person name="Swann J.B."/>
            <person name="Ohta Y."/>
            <person name="Flajnik M.F."/>
            <person name="Sutoh Y."/>
            <person name="Kasahara M."/>
            <person name="Hoon S."/>
            <person name="Gangu V."/>
            <person name="Roy S.W."/>
            <person name="Irimia M."/>
            <person name="Korzh V."/>
            <person name="Kondrychyn I."/>
            <person name="Lim Z.W."/>
            <person name="Tay B.H."/>
            <person name="Tohari S."/>
            <person name="Kong K.W."/>
            <person name="Ho S."/>
            <person name="Lorente-Galdos B."/>
            <person name="Quilez J."/>
            <person name="Marques-Bonet T."/>
            <person name="Raney B.J."/>
            <person name="Ingham P.W."/>
            <person name="Tay A."/>
            <person name="Hillier L.W."/>
            <person name="Minx P."/>
            <person name="Boehm T."/>
            <person name="Wilson R.K."/>
            <person name="Brenner S."/>
            <person name="Warren W.C."/>
        </authorList>
    </citation>
    <scope>NUCLEOTIDE SEQUENCE [LARGE SCALE GENOMIC DNA]</scope>
</reference>
<feature type="signal peptide" evidence="2">
    <location>
        <begin position="1"/>
        <end position="19"/>
    </location>
</feature>
<dbReference type="Proteomes" id="UP000314986">
    <property type="component" value="Unassembled WGS sequence"/>
</dbReference>
<keyword evidence="2" id="KW-0732">Signal</keyword>
<name>A0A4W3GN65_CALMI</name>
<dbReference type="SUPFAM" id="SSF53187">
    <property type="entry name" value="Zn-dependent exopeptidases"/>
    <property type="match status" value="1"/>
</dbReference>
<dbReference type="AlphaFoldDB" id="A0A4W3GN65"/>
<feature type="chain" id="PRO_5021504350" evidence="2">
    <location>
        <begin position="20"/>
        <end position="142"/>
    </location>
</feature>
<reference evidence="3" key="5">
    <citation type="submission" date="2025-09" db="UniProtKB">
        <authorList>
            <consortium name="Ensembl"/>
        </authorList>
    </citation>
    <scope>IDENTIFICATION</scope>
</reference>
<dbReference type="Gene3D" id="3.40.630.10">
    <property type="entry name" value="Zn peptidases"/>
    <property type="match status" value="1"/>
</dbReference>
<feature type="region of interest" description="Disordered" evidence="1">
    <location>
        <begin position="117"/>
        <end position="142"/>
    </location>
</feature>
<organism evidence="3 4">
    <name type="scientific">Callorhinchus milii</name>
    <name type="common">Ghost shark</name>
    <dbReference type="NCBI Taxonomy" id="7868"/>
    <lineage>
        <taxon>Eukaryota</taxon>
        <taxon>Metazoa</taxon>
        <taxon>Chordata</taxon>
        <taxon>Craniata</taxon>
        <taxon>Vertebrata</taxon>
        <taxon>Chondrichthyes</taxon>
        <taxon>Holocephali</taxon>
        <taxon>Chimaeriformes</taxon>
        <taxon>Callorhinchidae</taxon>
        <taxon>Callorhinchus</taxon>
    </lineage>
</organism>
<dbReference type="PANTHER" id="PTHR10404">
    <property type="entry name" value="N-ACETYLATED-ALPHA-LINKED ACIDIC DIPEPTIDASE"/>
    <property type="match status" value="1"/>
</dbReference>
<evidence type="ECO:0000256" key="1">
    <source>
        <dbReference type="SAM" id="MobiDB-lite"/>
    </source>
</evidence>
<reference evidence="3" key="4">
    <citation type="submission" date="2025-08" db="UniProtKB">
        <authorList>
            <consortium name="Ensembl"/>
        </authorList>
    </citation>
    <scope>IDENTIFICATION</scope>
</reference>
<evidence type="ECO:0000313" key="3">
    <source>
        <dbReference type="Ensembl" id="ENSCMIP00000004390.1"/>
    </source>
</evidence>
<keyword evidence="4" id="KW-1185">Reference proteome</keyword>
<reference evidence="4" key="2">
    <citation type="journal article" date="2007" name="PLoS Biol.">
        <title>Survey sequencing and comparative analysis of the elephant shark (Callorhinchus milii) genome.</title>
        <authorList>
            <person name="Venkatesh B."/>
            <person name="Kirkness E.F."/>
            <person name="Loh Y.H."/>
            <person name="Halpern A.L."/>
            <person name="Lee A.P."/>
            <person name="Johnson J."/>
            <person name="Dandona N."/>
            <person name="Viswanathan L.D."/>
            <person name="Tay A."/>
            <person name="Venter J.C."/>
            <person name="Strausberg R.L."/>
            <person name="Brenner S."/>
        </authorList>
    </citation>
    <scope>NUCLEOTIDE SEQUENCE [LARGE SCALE GENOMIC DNA]</scope>
</reference>
<dbReference type="STRING" id="7868.ENSCMIP00000004390"/>
<evidence type="ECO:0000256" key="2">
    <source>
        <dbReference type="SAM" id="SignalP"/>
    </source>
</evidence>
<dbReference type="PANTHER" id="PTHR10404:SF46">
    <property type="entry name" value="VACUOLAR PROTEIN SORTING-ASSOCIATED PROTEIN 70"/>
    <property type="match status" value="1"/>
</dbReference>
<dbReference type="Ensembl" id="ENSCMIT00000004552.1">
    <property type="protein sequence ID" value="ENSCMIP00000004390.1"/>
    <property type="gene ID" value="ENSCMIG00000002617.1"/>
</dbReference>
<protein>
    <submittedName>
        <fullName evidence="3">Transferrin receptor protein 2-like</fullName>
    </submittedName>
</protein>
<dbReference type="GO" id="GO:0004180">
    <property type="term" value="F:carboxypeptidase activity"/>
    <property type="evidence" value="ECO:0007669"/>
    <property type="project" value="TreeGrafter"/>
</dbReference>
<dbReference type="InterPro" id="IPR039373">
    <property type="entry name" value="Peptidase_M28B"/>
</dbReference>
<sequence>MEVSLTVLFLLLRIEPLTMESTTYPFIAFAGVPAMELSFNENNQKYLFLNTKLDTFDALNKKLNLRLSEFSKTVAETIGLMAIKLSHENLLSLDFKVYSDEMLKYLIRLETFSEELQVPNSPPHPDHPVRTPSPALKPTPCL</sequence>
<accession>A0A4W3GN65</accession>
<proteinExistence type="predicted"/>
<evidence type="ECO:0000313" key="4">
    <source>
        <dbReference type="Proteomes" id="UP000314986"/>
    </source>
</evidence>